<feature type="domain" description="Peptidase M41" evidence="4">
    <location>
        <begin position="75"/>
        <end position="241"/>
    </location>
</feature>
<evidence type="ECO:0000256" key="2">
    <source>
        <dbReference type="ARBA" id="ARBA00022723"/>
    </source>
</evidence>
<dbReference type="Pfam" id="PF01434">
    <property type="entry name" value="Peptidase_M41"/>
    <property type="match status" value="1"/>
</dbReference>
<sequence length="255" mass="27589">MIRMQTAAAPVWTPGNVALKALAGKAQGLTGADIERVVKEARQQARREQRSLAFSDLEERIAGAKPSRSMALRLRMSTHEAGHAIARLLLGFGPIYEITIEAPKGGYVSGSTGQDEVTEAWLTAVLIETLAGRAAEEVMLGSISANSGGLDYSDLASATRLALDMEMVLGFGGKWPLLYRKPKEVTAALAADPEVAARVNIRLERAYEAALVIVREQMRAVDFLAEKVFEQATLDGAELDAVLGQVRKRFRERPG</sequence>
<evidence type="ECO:0000313" key="7">
    <source>
        <dbReference type="Proteomes" id="UP001271780"/>
    </source>
</evidence>
<dbReference type="EMBL" id="JAVIIZ010000002">
    <property type="protein sequence ID" value="MDX8471545.1"/>
    <property type="molecule type" value="Genomic_DNA"/>
</dbReference>
<evidence type="ECO:0000256" key="1">
    <source>
        <dbReference type="ARBA" id="ARBA00001947"/>
    </source>
</evidence>
<dbReference type="Pfam" id="PF17862">
    <property type="entry name" value="AAA_lid_3"/>
    <property type="match status" value="1"/>
</dbReference>
<comment type="cofactor">
    <cofactor evidence="1">
        <name>Zn(2+)</name>
        <dbReference type="ChEBI" id="CHEBI:29105"/>
    </cofactor>
</comment>
<accession>A0ABU4XCN7</accession>
<gene>
    <name evidence="6" type="ORF">RFM27_05620</name>
</gene>
<comment type="caution">
    <text evidence="6">The sequence shown here is derived from an EMBL/GenBank/DDBJ whole genome shotgun (WGS) entry which is preliminary data.</text>
</comment>
<organism evidence="6 7">
    <name type="scientific">Mesorhizobium dulcispinae</name>
    <dbReference type="NCBI Taxonomy" id="3072316"/>
    <lineage>
        <taxon>Bacteria</taxon>
        <taxon>Pseudomonadati</taxon>
        <taxon>Pseudomonadota</taxon>
        <taxon>Alphaproteobacteria</taxon>
        <taxon>Hyphomicrobiales</taxon>
        <taxon>Phyllobacteriaceae</taxon>
        <taxon>Mesorhizobium</taxon>
    </lineage>
</organism>
<keyword evidence="3" id="KW-0862">Zinc</keyword>
<evidence type="ECO:0000259" key="4">
    <source>
        <dbReference type="Pfam" id="PF01434"/>
    </source>
</evidence>
<dbReference type="InterPro" id="IPR037219">
    <property type="entry name" value="Peptidase_M41-like"/>
</dbReference>
<dbReference type="SUPFAM" id="SSF140990">
    <property type="entry name" value="FtsH protease domain-like"/>
    <property type="match status" value="1"/>
</dbReference>
<dbReference type="InterPro" id="IPR000642">
    <property type="entry name" value="Peptidase_M41"/>
</dbReference>
<dbReference type="PANTHER" id="PTHR23076:SF97">
    <property type="entry name" value="ATP-DEPENDENT ZINC METALLOPROTEASE YME1L1"/>
    <property type="match status" value="1"/>
</dbReference>
<keyword evidence="6" id="KW-0645">Protease</keyword>
<dbReference type="GO" id="GO:0006508">
    <property type="term" value="P:proteolysis"/>
    <property type="evidence" value="ECO:0007669"/>
    <property type="project" value="UniProtKB-KW"/>
</dbReference>
<proteinExistence type="predicted"/>
<name>A0ABU4XCN7_9HYPH</name>
<dbReference type="Gene3D" id="1.20.58.760">
    <property type="entry name" value="Peptidase M41"/>
    <property type="match status" value="1"/>
</dbReference>
<keyword evidence="7" id="KW-1185">Reference proteome</keyword>
<dbReference type="RefSeq" id="WP_320315908.1">
    <property type="nucleotide sequence ID" value="NZ_JAVIIX010000003.1"/>
</dbReference>
<evidence type="ECO:0000313" key="6">
    <source>
        <dbReference type="EMBL" id="MDX8471545.1"/>
    </source>
</evidence>
<dbReference type="Gene3D" id="1.10.8.60">
    <property type="match status" value="1"/>
</dbReference>
<keyword evidence="6" id="KW-0378">Hydrolase</keyword>
<dbReference type="PANTHER" id="PTHR23076">
    <property type="entry name" value="METALLOPROTEASE M41 FTSH"/>
    <property type="match status" value="1"/>
</dbReference>
<dbReference type="Proteomes" id="UP001271780">
    <property type="component" value="Unassembled WGS sequence"/>
</dbReference>
<reference evidence="6 7" key="1">
    <citation type="submission" date="2023-08" db="EMBL/GenBank/DDBJ databases">
        <title>Implementing the SeqCode for naming new Mesorhizobium species isolated from Vachellia karroo root nodules.</title>
        <authorList>
            <person name="Van Lill M."/>
        </authorList>
    </citation>
    <scope>NUCLEOTIDE SEQUENCE [LARGE SCALE GENOMIC DNA]</scope>
    <source>
        <strain evidence="6 7">VK23A</strain>
    </source>
</reference>
<keyword evidence="2" id="KW-0479">Metal-binding</keyword>
<evidence type="ECO:0000259" key="5">
    <source>
        <dbReference type="Pfam" id="PF17862"/>
    </source>
</evidence>
<dbReference type="GO" id="GO:0008233">
    <property type="term" value="F:peptidase activity"/>
    <property type="evidence" value="ECO:0007669"/>
    <property type="project" value="UniProtKB-KW"/>
</dbReference>
<feature type="domain" description="AAA ATPase AAA+ lid" evidence="5">
    <location>
        <begin position="16"/>
        <end position="59"/>
    </location>
</feature>
<evidence type="ECO:0000256" key="3">
    <source>
        <dbReference type="ARBA" id="ARBA00022833"/>
    </source>
</evidence>
<protein>
    <submittedName>
        <fullName evidence="6">ATP-dependent Zn protease</fullName>
    </submittedName>
</protein>
<dbReference type="InterPro" id="IPR041569">
    <property type="entry name" value="AAA_lid_3"/>
</dbReference>